<dbReference type="AlphaFoldDB" id="A0A679IT04"/>
<sequence length="71" mass="8103">MRPLSTSLNYNIAVKSICNNMRKSNYYVIKSGVDFSKIELLKPLYDIKITKKAVNPIIMSNTRICGINARH</sequence>
<reference evidence="1" key="1">
    <citation type="submission" date="2019-12" db="EMBL/GenBank/DDBJ databases">
        <authorList>
            <person name="Cremers G."/>
        </authorList>
    </citation>
    <scope>NUCLEOTIDE SEQUENCE</scope>
    <source>
        <strain evidence="1">Mbul1</strain>
    </source>
</reference>
<proteinExistence type="predicted"/>
<dbReference type="EMBL" id="LR743504">
    <property type="protein sequence ID" value="CAA2102004.1"/>
    <property type="molecule type" value="Genomic_DNA"/>
</dbReference>
<accession>A0A679IT04</accession>
<gene>
    <name evidence="1" type="ORF">MBUL_01465</name>
</gene>
<evidence type="ECO:0000313" key="1">
    <source>
        <dbReference type="EMBL" id="CAA2102004.1"/>
    </source>
</evidence>
<protein>
    <submittedName>
        <fullName evidence="1">Uncharacterized protein</fullName>
    </submittedName>
</protein>
<organism evidence="1">
    <name type="scientific">Methylobacterium bullatum</name>
    <dbReference type="NCBI Taxonomy" id="570505"/>
    <lineage>
        <taxon>Bacteria</taxon>
        <taxon>Pseudomonadati</taxon>
        <taxon>Pseudomonadota</taxon>
        <taxon>Alphaproteobacteria</taxon>
        <taxon>Hyphomicrobiales</taxon>
        <taxon>Methylobacteriaceae</taxon>
        <taxon>Methylobacterium</taxon>
    </lineage>
</organism>
<name>A0A679IT04_9HYPH</name>